<accession>A0AAE3H0D9</accession>
<dbReference type="AlphaFoldDB" id="A0AAE3H0D9"/>
<keyword evidence="4" id="KW-0472">Membrane</keyword>
<dbReference type="Gene3D" id="1.25.40.390">
    <property type="match status" value="1"/>
</dbReference>
<evidence type="ECO:0000313" key="9">
    <source>
        <dbReference type="EMBL" id="MCP9761756.1"/>
    </source>
</evidence>
<keyword evidence="3 6" id="KW-0732">Signal</keyword>
<evidence type="ECO:0000256" key="3">
    <source>
        <dbReference type="ARBA" id="ARBA00022729"/>
    </source>
</evidence>
<evidence type="ECO:0000259" key="7">
    <source>
        <dbReference type="Pfam" id="PF07980"/>
    </source>
</evidence>
<feature type="chain" id="PRO_5041998233" evidence="6">
    <location>
        <begin position="22"/>
        <end position="523"/>
    </location>
</feature>
<gene>
    <name evidence="9" type="ORF">EGI31_02230</name>
</gene>
<evidence type="ECO:0000256" key="2">
    <source>
        <dbReference type="ARBA" id="ARBA00006275"/>
    </source>
</evidence>
<evidence type="ECO:0000256" key="4">
    <source>
        <dbReference type="ARBA" id="ARBA00023136"/>
    </source>
</evidence>
<dbReference type="InterPro" id="IPR033985">
    <property type="entry name" value="SusD-like_N"/>
</dbReference>
<organism evidence="9 10">
    <name type="scientific">Lacihabitans soyangensis</name>
    <dbReference type="NCBI Taxonomy" id="869394"/>
    <lineage>
        <taxon>Bacteria</taxon>
        <taxon>Pseudomonadati</taxon>
        <taxon>Bacteroidota</taxon>
        <taxon>Cytophagia</taxon>
        <taxon>Cytophagales</taxon>
        <taxon>Leadbetterellaceae</taxon>
        <taxon>Lacihabitans</taxon>
    </lineage>
</organism>
<sequence>MKKIKFILTSFVAVFFLSCHDLEVPVENALTSSNFPIRTEHFIQASGPTYTNFRGSIALSYWFLQSLSTDESILPARGGNWYDGARYFQLHQHNWNPDNGQIDGTWNWITGTITTINQNIAVVETAPESPAKLQGLAELKAMRAIAYWIMLDLWGNVPLLTKFGVTEKPSTTPRKDIYAFIEKEVLEAIPNLSGDVNAATYGRPTKFVGYALLAKLYINSEVYIGQKRYDDVVKMCDIIIGSKKFALESNFAKVFDIDNGPQIKETIFAVPFDNIAGGQFLARYYLHRAMRAKYEIPFTPSGAINVQEEFLVNFNEEDDVRTKMLLKGKQYLNNGAPIIIKTTKRGFDQDYKEADASAAIDYHLELVPKLEYRNLAAFDLGNDEKAWAQGYRYAKFFPDKTSTTRNQGNDFPFFRYSDVLLMKAEAIMRGAAATNGDTPLAMVNTLRKIRNASELKELNLDIMLAERGREFCNENWRRNDLIRFGKFEGKWGLKTDADPNKRLYPIPRSILNINPKLTQNPGY</sequence>
<reference evidence="9 10" key="1">
    <citation type="submission" date="2018-11" db="EMBL/GenBank/DDBJ databases">
        <title>Novel bacteria species description.</title>
        <authorList>
            <person name="Han J.-H."/>
        </authorList>
    </citation>
    <scope>NUCLEOTIDE SEQUENCE [LARGE SCALE GENOMIC DNA]</scope>
    <source>
        <strain evidence="9 10">KCTC23259</strain>
    </source>
</reference>
<dbReference type="Proteomes" id="UP001204144">
    <property type="component" value="Unassembled WGS sequence"/>
</dbReference>
<feature type="signal peptide" evidence="6">
    <location>
        <begin position="1"/>
        <end position="21"/>
    </location>
</feature>
<dbReference type="InterPro" id="IPR011990">
    <property type="entry name" value="TPR-like_helical_dom_sf"/>
</dbReference>
<dbReference type="Pfam" id="PF14322">
    <property type="entry name" value="SusD-like_3"/>
    <property type="match status" value="1"/>
</dbReference>
<dbReference type="InterPro" id="IPR012944">
    <property type="entry name" value="SusD_RagB_dom"/>
</dbReference>
<feature type="domain" description="SusD-like N-terminal" evidence="8">
    <location>
        <begin position="85"/>
        <end position="217"/>
    </location>
</feature>
<dbReference type="RefSeq" id="WP_255035497.1">
    <property type="nucleotide sequence ID" value="NZ_RJUF01000003.1"/>
</dbReference>
<protein>
    <submittedName>
        <fullName evidence="9">RagB/SusD family nutrient uptake outer membrane protein</fullName>
    </submittedName>
</protein>
<dbReference type="SUPFAM" id="SSF48452">
    <property type="entry name" value="TPR-like"/>
    <property type="match status" value="1"/>
</dbReference>
<evidence type="ECO:0000256" key="1">
    <source>
        <dbReference type="ARBA" id="ARBA00004442"/>
    </source>
</evidence>
<feature type="domain" description="RagB/SusD" evidence="7">
    <location>
        <begin position="381"/>
        <end position="493"/>
    </location>
</feature>
<proteinExistence type="inferred from homology"/>
<comment type="similarity">
    <text evidence="2">Belongs to the SusD family.</text>
</comment>
<dbReference type="EMBL" id="RJUF01000003">
    <property type="protein sequence ID" value="MCP9761756.1"/>
    <property type="molecule type" value="Genomic_DNA"/>
</dbReference>
<keyword evidence="10" id="KW-1185">Reference proteome</keyword>
<dbReference type="GO" id="GO:0009279">
    <property type="term" value="C:cell outer membrane"/>
    <property type="evidence" value="ECO:0007669"/>
    <property type="project" value="UniProtKB-SubCell"/>
</dbReference>
<dbReference type="Pfam" id="PF07980">
    <property type="entry name" value="SusD_RagB"/>
    <property type="match status" value="1"/>
</dbReference>
<name>A0AAE3H0D9_9BACT</name>
<evidence type="ECO:0000259" key="8">
    <source>
        <dbReference type="Pfam" id="PF14322"/>
    </source>
</evidence>
<evidence type="ECO:0000256" key="6">
    <source>
        <dbReference type="SAM" id="SignalP"/>
    </source>
</evidence>
<comment type="caution">
    <text evidence="9">The sequence shown here is derived from an EMBL/GenBank/DDBJ whole genome shotgun (WGS) entry which is preliminary data.</text>
</comment>
<evidence type="ECO:0000256" key="5">
    <source>
        <dbReference type="ARBA" id="ARBA00023237"/>
    </source>
</evidence>
<keyword evidence="5" id="KW-0998">Cell outer membrane</keyword>
<evidence type="ECO:0000313" key="10">
    <source>
        <dbReference type="Proteomes" id="UP001204144"/>
    </source>
</evidence>
<dbReference type="Gene3D" id="1.25.40.10">
    <property type="entry name" value="Tetratricopeptide repeat domain"/>
    <property type="match status" value="1"/>
</dbReference>
<comment type="subcellular location">
    <subcellularLocation>
        <location evidence="1">Cell outer membrane</location>
    </subcellularLocation>
</comment>
<dbReference type="Gene3D" id="1.10.3780.10">
    <property type="entry name" value="SusD-like"/>
    <property type="match status" value="1"/>
</dbReference>
<dbReference type="PROSITE" id="PS51257">
    <property type="entry name" value="PROKAR_LIPOPROTEIN"/>
    <property type="match status" value="1"/>
</dbReference>